<dbReference type="EMBL" id="BNJF01000010">
    <property type="protein sequence ID" value="GHO51062.1"/>
    <property type="molecule type" value="Genomic_DNA"/>
</dbReference>
<comment type="caution">
    <text evidence="2">The sequence shown here is derived from an EMBL/GenBank/DDBJ whole genome shotgun (WGS) entry which is preliminary data.</text>
</comment>
<evidence type="ECO:0000256" key="1">
    <source>
        <dbReference type="SAM" id="Phobius"/>
    </source>
</evidence>
<gene>
    <name evidence="2" type="ORF">KSX_92250</name>
</gene>
<dbReference type="Proteomes" id="UP000612362">
    <property type="component" value="Unassembled WGS sequence"/>
</dbReference>
<accession>A0A8J3I663</accession>
<evidence type="ECO:0000313" key="2">
    <source>
        <dbReference type="EMBL" id="GHO51062.1"/>
    </source>
</evidence>
<feature type="transmembrane region" description="Helical" evidence="1">
    <location>
        <begin position="35"/>
        <end position="54"/>
    </location>
</feature>
<evidence type="ECO:0000313" key="3">
    <source>
        <dbReference type="Proteomes" id="UP000612362"/>
    </source>
</evidence>
<proteinExistence type="predicted"/>
<organism evidence="2 3">
    <name type="scientific">Ktedonospora formicarum</name>
    <dbReference type="NCBI Taxonomy" id="2778364"/>
    <lineage>
        <taxon>Bacteria</taxon>
        <taxon>Bacillati</taxon>
        <taxon>Chloroflexota</taxon>
        <taxon>Ktedonobacteria</taxon>
        <taxon>Ktedonobacterales</taxon>
        <taxon>Ktedonobacteraceae</taxon>
        <taxon>Ktedonospora</taxon>
    </lineage>
</organism>
<keyword evidence="1" id="KW-0472">Membrane</keyword>
<protein>
    <submittedName>
        <fullName evidence="2">Uncharacterized protein</fullName>
    </submittedName>
</protein>
<keyword evidence="1" id="KW-0812">Transmembrane</keyword>
<name>A0A8J3I663_9CHLR</name>
<sequence>MGFSWCLPPYQAQNRVANALRLLERYTVGLSFVKLLHIGALLQVYTAVVELVCISRTKKENKQDI</sequence>
<reference evidence="2" key="1">
    <citation type="submission" date="2020-10" db="EMBL/GenBank/DDBJ databases">
        <title>Taxonomic study of unclassified bacteria belonging to the class Ktedonobacteria.</title>
        <authorList>
            <person name="Yabe S."/>
            <person name="Wang C.M."/>
            <person name="Zheng Y."/>
            <person name="Sakai Y."/>
            <person name="Cavaletti L."/>
            <person name="Monciardini P."/>
            <person name="Donadio S."/>
        </authorList>
    </citation>
    <scope>NUCLEOTIDE SEQUENCE</scope>
    <source>
        <strain evidence="2">SOSP1-1</strain>
    </source>
</reference>
<keyword evidence="3" id="KW-1185">Reference proteome</keyword>
<dbReference type="AlphaFoldDB" id="A0A8J3I663"/>
<keyword evidence="1" id="KW-1133">Transmembrane helix</keyword>